<dbReference type="EMBL" id="JBBPBN010000005">
    <property type="protein sequence ID" value="KAK9037165.1"/>
    <property type="molecule type" value="Genomic_DNA"/>
</dbReference>
<evidence type="ECO:0008006" key="4">
    <source>
        <dbReference type="Google" id="ProtNLM"/>
    </source>
</evidence>
<dbReference type="Proteomes" id="UP001396334">
    <property type="component" value="Unassembled WGS sequence"/>
</dbReference>
<reference evidence="2 3" key="1">
    <citation type="journal article" date="2024" name="G3 (Bethesda)">
        <title>Genome assembly of Hibiscus sabdariffa L. provides insights into metabolisms of medicinal natural products.</title>
        <authorList>
            <person name="Kim T."/>
        </authorList>
    </citation>
    <scope>NUCLEOTIDE SEQUENCE [LARGE SCALE GENOMIC DNA]</scope>
    <source>
        <strain evidence="2">TK-2024</strain>
        <tissue evidence="2">Old leaves</tissue>
    </source>
</reference>
<proteinExistence type="predicted"/>
<name>A0ABR2TI47_9ROSI</name>
<organism evidence="2 3">
    <name type="scientific">Hibiscus sabdariffa</name>
    <name type="common">roselle</name>
    <dbReference type="NCBI Taxonomy" id="183260"/>
    <lineage>
        <taxon>Eukaryota</taxon>
        <taxon>Viridiplantae</taxon>
        <taxon>Streptophyta</taxon>
        <taxon>Embryophyta</taxon>
        <taxon>Tracheophyta</taxon>
        <taxon>Spermatophyta</taxon>
        <taxon>Magnoliopsida</taxon>
        <taxon>eudicotyledons</taxon>
        <taxon>Gunneridae</taxon>
        <taxon>Pentapetalae</taxon>
        <taxon>rosids</taxon>
        <taxon>malvids</taxon>
        <taxon>Malvales</taxon>
        <taxon>Malvaceae</taxon>
        <taxon>Malvoideae</taxon>
        <taxon>Hibiscus</taxon>
    </lineage>
</organism>
<evidence type="ECO:0000313" key="3">
    <source>
        <dbReference type="Proteomes" id="UP001396334"/>
    </source>
</evidence>
<evidence type="ECO:0000313" key="2">
    <source>
        <dbReference type="EMBL" id="KAK9037165.1"/>
    </source>
</evidence>
<protein>
    <recommendedName>
        <fullName evidence="4">Zinc knuckle CX2CX4HX4C domain-containing protein</fullName>
    </recommendedName>
</protein>
<sequence>MPEPPEDPLLPKKQQRRDEAPPDITSTNIPSTMDCDNPMLAAPDMNPLSYKYMLTGGSVNDPDDDLISLDDDDIGLLDEDVRIGEMDGLPITWYKRSLIAAIGERIGKVVKIDYQTDYGCPGRFVRMASKVNLRKPRVSKIVINGLLQVVEYESLSVVCFNCGIYGHNSDLYPCNMRDEDIVPPI</sequence>
<evidence type="ECO:0000256" key="1">
    <source>
        <dbReference type="SAM" id="MobiDB-lite"/>
    </source>
</evidence>
<keyword evidence="3" id="KW-1185">Reference proteome</keyword>
<comment type="caution">
    <text evidence="2">The sequence shown here is derived from an EMBL/GenBank/DDBJ whole genome shotgun (WGS) entry which is preliminary data.</text>
</comment>
<gene>
    <name evidence="2" type="ORF">V6N11_022086</name>
</gene>
<dbReference type="InterPro" id="IPR040256">
    <property type="entry name" value="At4g02000-like"/>
</dbReference>
<accession>A0ABR2TI47</accession>
<dbReference type="PANTHER" id="PTHR31286">
    <property type="entry name" value="GLYCINE-RICH CELL WALL STRUCTURAL PROTEIN 1.8-LIKE"/>
    <property type="match status" value="1"/>
</dbReference>
<dbReference type="PANTHER" id="PTHR31286:SF99">
    <property type="entry name" value="DUF4283 DOMAIN-CONTAINING PROTEIN"/>
    <property type="match status" value="1"/>
</dbReference>
<feature type="region of interest" description="Disordered" evidence="1">
    <location>
        <begin position="1"/>
        <end position="33"/>
    </location>
</feature>